<proteinExistence type="predicted"/>
<dbReference type="InterPro" id="IPR009057">
    <property type="entry name" value="Homeodomain-like_sf"/>
</dbReference>
<evidence type="ECO:0000259" key="2">
    <source>
        <dbReference type="Pfam" id="PF13592"/>
    </source>
</evidence>
<sequence length="177" mass="20339">MKTSHHHPSRALSQDELEKRRLKAAGHFKSGKANIWVCKKLGVCHGTVTEWYGKWKEGGIDALLKGKYGRISKLSPEQEKKIQTNILKGAKGCGYDTDYWTLKRLTDYIKKETNISYKDRSVWHTLERFGFSCQKPGKRARERDEKAITTWIKTTWPAIKKGASKTRPRLAFSTSPE</sequence>
<dbReference type="Pfam" id="PF13592">
    <property type="entry name" value="HTH_33"/>
    <property type="match status" value="1"/>
</dbReference>
<organism evidence="3 4">
    <name type="scientific">Candidatus Taylorbacteria bacterium RIFCSPLOWO2_02_FULL_46_40</name>
    <dbReference type="NCBI Taxonomy" id="1802329"/>
    <lineage>
        <taxon>Bacteria</taxon>
        <taxon>Candidatus Tayloriibacteriota</taxon>
    </lineage>
</organism>
<dbReference type="InterPro" id="IPR055247">
    <property type="entry name" value="InsJ-like_HTH"/>
</dbReference>
<evidence type="ECO:0000313" key="3">
    <source>
        <dbReference type="EMBL" id="OHA41524.1"/>
    </source>
</evidence>
<feature type="domain" description="Winged helix-turn helix" evidence="2">
    <location>
        <begin position="97"/>
        <end position="155"/>
    </location>
</feature>
<dbReference type="EMBL" id="MHSH01000025">
    <property type="protein sequence ID" value="OHA41524.1"/>
    <property type="molecule type" value="Genomic_DNA"/>
</dbReference>
<dbReference type="InterPro" id="IPR025959">
    <property type="entry name" value="Winged_HTH_dom"/>
</dbReference>
<gene>
    <name evidence="3" type="ORF">A3H68_01760</name>
</gene>
<evidence type="ECO:0000313" key="4">
    <source>
        <dbReference type="Proteomes" id="UP000176429"/>
    </source>
</evidence>
<name>A0A1G2NZK8_9BACT</name>
<dbReference type="SUPFAM" id="SSF46689">
    <property type="entry name" value="Homeodomain-like"/>
    <property type="match status" value="1"/>
</dbReference>
<accession>A0A1G2NZK8</accession>
<comment type="caution">
    <text evidence="3">The sequence shown here is derived from an EMBL/GenBank/DDBJ whole genome shotgun (WGS) entry which is preliminary data.</text>
</comment>
<evidence type="ECO:0000259" key="1">
    <source>
        <dbReference type="Pfam" id="PF13518"/>
    </source>
</evidence>
<reference evidence="3 4" key="1">
    <citation type="journal article" date="2016" name="Nat. Commun.">
        <title>Thousands of microbial genomes shed light on interconnected biogeochemical processes in an aquifer system.</title>
        <authorList>
            <person name="Anantharaman K."/>
            <person name="Brown C.T."/>
            <person name="Hug L.A."/>
            <person name="Sharon I."/>
            <person name="Castelle C.J."/>
            <person name="Probst A.J."/>
            <person name="Thomas B.C."/>
            <person name="Singh A."/>
            <person name="Wilkins M.J."/>
            <person name="Karaoz U."/>
            <person name="Brodie E.L."/>
            <person name="Williams K.H."/>
            <person name="Hubbard S.S."/>
            <person name="Banfield J.F."/>
        </authorList>
    </citation>
    <scope>NUCLEOTIDE SEQUENCE [LARGE SCALE GENOMIC DNA]</scope>
</reference>
<feature type="domain" description="Insertion element IS150 protein InsJ-like helix-turn-helix" evidence="1">
    <location>
        <begin position="20"/>
        <end position="70"/>
    </location>
</feature>
<dbReference type="Proteomes" id="UP000176429">
    <property type="component" value="Unassembled WGS sequence"/>
</dbReference>
<dbReference type="Pfam" id="PF13518">
    <property type="entry name" value="HTH_28"/>
    <property type="match status" value="1"/>
</dbReference>
<protein>
    <submittedName>
        <fullName evidence="3">Uncharacterized protein</fullName>
    </submittedName>
</protein>
<dbReference type="AlphaFoldDB" id="A0A1G2NZK8"/>